<evidence type="ECO:0000313" key="1">
    <source>
        <dbReference type="EMBL" id="KAJ2772768.1"/>
    </source>
</evidence>
<gene>
    <name evidence="1" type="ORF">IWQ57_001624</name>
</gene>
<sequence>MTGLARQLPGLGGVPGQPGKPSEADREREEKRQQSLERILTKEARQRLTSMALVKEGHVRAVEDMLLRMAASGQLRRAVTDDELKSLLKEISEKEQEETKIVFSRKESIDSDEDSEYDFE</sequence>
<keyword evidence="2" id="KW-1185">Reference proteome</keyword>
<organism evidence="1 2">
    <name type="scientific">Coemansia nantahalensis</name>
    <dbReference type="NCBI Taxonomy" id="2789366"/>
    <lineage>
        <taxon>Eukaryota</taxon>
        <taxon>Fungi</taxon>
        <taxon>Fungi incertae sedis</taxon>
        <taxon>Zoopagomycota</taxon>
        <taxon>Kickxellomycotina</taxon>
        <taxon>Kickxellomycetes</taxon>
        <taxon>Kickxellales</taxon>
        <taxon>Kickxellaceae</taxon>
        <taxon>Coemansia</taxon>
    </lineage>
</organism>
<dbReference type="EMBL" id="JANBUJ010000320">
    <property type="protein sequence ID" value="KAJ2772768.1"/>
    <property type="molecule type" value="Genomic_DNA"/>
</dbReference>
<comment type="caution">
    <text evidence="1">The sequence shown here is derived from an EMBL/GenBank/DDBJ whole genome shotgun (WGS) entry which is preliminary data.</text>
</comment>
<evidence type="ECO:0000313" key="2">
    <source>
        <dbReference type="Proteomes" id="UP001140234"/>
    </source>
</evidence>
<name>A0ACC1K3N5_9FUNG</name>
<proteinExistence type="predicted"/>
<reference evidence="1" key="1">
    <citation type="submission" date="2022-07" db="EMBL/GenBank/DDBJ databases">
        <title>Phylogenomic reconstructions and comparative analyses of Kickxellomycotina fungi.</title>
        <authorList>
            <person name="Reynolds N.K."/>
            <person name="Stajich J.E."/>
            <person name="Barry K."/>
            <person name="Grigoriev I.V."/>
            <person name="Crous P."/>
            <person name="Smith M.E."/>
        </authorList>
    </citation>
    <scope>NUCLEOTIDE SEQUENCE</scope>
    <source>
        <strain evidence="1">CBS 109366</strain>
    </source>
</reference>
<protein>
    <submittedName>
        <fullName evidence="1">Uncharacterized protein</fullName>
    </submittedName>
</protein>
<dbReference type="Proteomes" id="UP001140234">
    <property type="component" value="Unassembled WGS sequence"/>
</dbReference>
<accession>A0ACC1K3N5</accession>